<gene>
    <name evidence="1" type="ORF">MGAL_10B001405</name>
</gene>
<reference evidence="1" key="1">
    <citation type="submission" date="2018-11" db="EMBL/GenBank/DDBJ databases">
        <authorList>
            <person name="Alioto T."/>
            <person name="Alioto T."/>
        </authorList>
    </citation>
    <scope>NUCLEOTIDE SEQUENCE</scope>
</reference>
<evidence type="ECO:0008006" key="3">
    <source>
        <dbReference type="Google" id="ProtNLM"/>
    </source>
</evidence>
<evidence type="ECO:0000313" key="1">
    <source>
        <dbReference type="EMBL" id="VDI01045.1"/>
    </source>
</evidence>
<dbReference type="AlphaFoldDB" id="A0A8B6C8B0"/>
<sequence length="575" mass="65665">MDREDQRRYFVVGSVILEVVTPLFQQKIENEYKTGGFGSFPAFMNSQPVIHTLFHLRHRNSLCCKDKAKCRNHAALPLVYCQWKKMFSENPGPGIHNCHCKFTANPVQLNELDISLSSLILLNCCNLSQPEAEAVQLLRQNKNDYLSHNTTGCITQTEYNTLWSDLVTCVLRLDPSKYDSLIKIEHRPLDKSLCKKYFTFLLDLHQQIEEIKSTMENVHSSIQAVSSSITGLHSSVEAAVQGMDTTVIEMNTTVQGMGNSIQGIETSVQQTNDLLKELLQKGWTCECGRQIIIPIFKDQPRKHRKQYQIGQNIFYIRQKLFLQSLFNYEDLRWIPDVNMMDDGTLMFCLPFEYRILICNTDGSQTDNIYVEGEPWCVTAVNNSTVAVLVNTLYIYIIPCIEIYDITNKHKLNCILIPGLEIHGGISMMNNKLVVSCGCRLLIVDHKTGETEQTIETDCIPNSIHATGDRIFFCDRSITDQTMTLKMYSFSDNKVYIRTLSSSPSRITSLQDGSLYVLCNDGSIHHVSYDFKHRKKVKINNIEDLKGNSTVSYNTKQNKMVVYTRGNILSILHEKQ</sequence>
<keyword evidence="2" id="KW-1185">Reference proteome</keyword>
<name>A0A8B6C8B0_MYTGA</name>
<protein>
    <recommendedName>
        <fullName evidence="3">DZIP3-like HEPN domain-containing protein</fullName>
    </recommendedName>
</protein>
<organism evidence="1 2">
    <name type="scientific">Mytilus galloprovincialis</name>
    <name type="common">Mediterranean mussel</name>
    <dbReference type="NCBI Taxonomy" id="29158"/>
    <lineage>
        <taxon>Eukaryota</taxon>
        <taxon>Metazoa</taxon>
        <taxon>Spiralia</taxon>
        <taxon>Lophotrochozoa</taxon>
        <taxon>Mollusca</taxon>
        <taxon>Bivalvia</taxon>
        <taxon>Autobranchia</taxon>
        <taxon>Pteriomorphia</taxon>
        <taxon>Mytilida</taxon>
        <taxon>Mytiloidea</taxon>
        <taxon>Mytilidae</taxon>
        <taxon>Mytilinae</taxon>
        <taxon>Mytilus</taxon>
    </lineage>
</organism>
<proteinExistence type="predicted"/>
<dbReference type="OrthoDB" id="6089209at2759"/>
<dbReference type="SUPFAM" id="SSF69322">
    <property type="entry name" value="Tricorn protease domain 2"/>
    <property type="match status" value="1"/>
</dbReference>
<evidence type="ECO:0000313" key="2">
    <source>
        <dbReference type="Proteomes" id="UP000596742"/>
    </source>
</evidence>
<dbReference type="Proteomes" id="UP000596742">
    <property type="component" value="Unassembled WGS sequence"/>
</dbReference>
<comment type="caution">
    <text evidence="1">The sequence shown here is derived from an EMBL/GenBank/DDBJ whole genome shotgun (WGS) entry which is preliminary data.</text>
</comment>
<dbReference type="EMBL" id="UYJE01001308">
    <property type="protein sequence ID" value="VDI01045.1"/>
    <property type="molecule type" value="Genomic_DNA"/>
</dbReference>
<dbReference type="Gene3D" id="1.10.287.950">
    <property type="entry name" value="Methyl-accepting chemotaxis protein"/>
    <property type="match status" value="1"/>
</dbReference>
<accession>A0A8B6C8B0</accession>